<dbReference type="InterPro" id="IPR029203">
    <property type="entry name" value="TKTI1"/>
</dbReference>
<reference evidence="2" key="2">
    <citation type="submission" date="2025-09" db="UniProtKB">
        <authorList>
            <consortium name="Ensembl"/>
        </authorList>
    </citation>
    <scope>IDENTIFICATION</scope>
</reference>
<dbReference type="Proteomes" id="UP000694385">
    <property type="component" value="Unassembled WGS sequence"/>
</dbReference>
<evidence type="ECO:0000313" key="3">
    <source>
        <dbReference type="Proteomes" id="UP000694385"/>
    </source>
</evidence>
<organism evidence="2 3">
    <name type="scientific">Jaculus jaculus</name>
    <name type="common">Lesser Egyptian jerboa</name>
    <dbReference type="NCBI Taxonomy" id="51337"/>
    <lineage>
        <taxon>Eukaryota</taxon>
        <taxon>Metazoa</taxon>
        <taxon>Chordata</taxon>
        <taxon>Craniata</taxon>
        <taxon>Vertebrata</taxon>
        <taxon>Euteleostomi</taxon>
        <taxon>Mammalia</taxon>
        <taxon>Eutheria</taxon>
        <taxon>Euarchontoglires</taxon>
        <taxon>Glires</taxon>
        <taxon>Rodentia</taxon>
        <taxon>Myomorpha</taxon>
        <taxon>Dipodoidea</taxon>
        <taxon>Dipodidae</taxon>
        <taxon>Dipodinae</taxon>
        <taxon>Jaculus</taxon>
    </lineage>
</organism>
<evidence type="ECO:0000256" key="1">
    <source>
        <dbReference type="SAM" id="MobiDB-lite"/>
    </source>
</evidence>
<accession>A0A8C5KPX5</accession>
<sequence length="183" mass="21114">METLRQEAAQPYVRSSTLERSFPPPLARSDAFHSLPGPRWAPAVRQAVRWEFSPAGRDAAGRLRYTGLTTGDPREAWFTLPRAPDSAHRDILTRWLGCYTHRRRELPADLAQRLQETAFYDPVVPAQSRSPATRWGCMLWRDRPLRGHERVLNRGRFGAEPPWRWDYVPELSEPQRPPAPPRA</sequence>
<dbReference type="PANTHER" id="PTHR31254:SF1">
    <property type="entry name" value="TEKTIN BUNDLE-INTERACTING PROTEIN 1"/>
    <property type="match status" value="1"/>
</dbReference>
<gene>
    <name evidence="2" type="primary">Tektip1</name>
</gene>
<name>A0A8C5KPX5_JACJA</name>
<dbReference type="GeneTree" id="ENSGT00390000004282"/>
<proteinExistence type="predicted"/>
<protein>
    <submittedName>
        <fullName evidence="2">Uncharacterized protein</fullName>
    </submittedName>
</protein>
<keyword evidence="3" id="KW-1185">Reference proteome</keyword>
<feature type="region of interest" description="Disordered" evidence="1">
    <location>
        <begin position="1"/>
        <end position="21"/>
    </location>
</feature>
<dbReference type="OMA" id="EAWYNLP"/>
<evidence type="ECO:0000313" key="2">
    <source>
        <dbReference type="Ensembl" id="ENSJJAP00000011143.1"/>
    </source>
</evidence>
<reference evidence="2" key="1">
    <citation type="submission" date="2025-08" db="UniProtKB">
        <authorList>
            <consortium name="Ensembl"/>
        </authorList>
    </citation>
    <scope>IDENTIFICATION</scope>
</reference>
<dbReference type="Pfam" id="PF15041">
    <property type="entry name" value="TKTI1"/>
    <property type="match status" value="1"/>
</dbReference>
<dbReference type="Ensembl" id="ENSJJAT00000017614.1">
    <property type="protein sequence ID" value="ENSJJAP00000011143.1"/>
    <property type="gene ID" value="ENSJJAG00000014542.1"/>
</dbReference>
<dbReference type="PANTHER" id="PTHR31254">
    <property type="entry name" value="HYPOTHETICAL PROTEIN LOC690617"/>
    <property type="match status" value="1"/>
</dbReference>
<dbReference type="AlphaFoldDB" id="A0A8C5KPX5"/>